<evidence type="ECO:0000313" key="9">
    <source>
        <dbReference type="Proteomes" id="UP001139012"/>
    </source>
</evidence>
<dbReference type="EMBL" id="JAKLUA010000003">
    <property type="protein sequence ID" value="MCG2667668.1"/>
    <property type="molecule type" value="Genomic_DNA"/>
</dbReference>
<dbReference type="Pfam" id="PF01810">
    <property type="entry name" value="LysE"/>
    <property type="match status" value="1"/>
</dbReference>
<sequence length="222" mass="23550">MIAGNVEEQRSMLSFLAFIGTSIIVIVTPGPDTATTIRSTLLAGRTGGICTAAGIALGQTVWALATSVGLAALLVASAPLFLTIKYLGAAYLIYLGIYALYEALWPPEQGSGIAVENHSHSRVSPWIAFRQGLISDLSNPKMAVFFTSLLPQFAPMGGSTFATLLALGIVFAVMTFLWLAFYAAAIHKVRGALQRPTVRRLVEGVTGIVLIALGLRIATEQR</sequence>
<protein>
    <submittedName>
        <fullName evidence="7">LysE family translocator</fullName>
    </submittedName>
</protein>
<gene>
    <name evidence="8" type="ORF">L6637_11940</name>
    <name evidence="7" type="ORF">L6654_24750</name>
</gene>
<organism evidence="7 10">
    <name type="scientific">Bradyrhizobium zhengyangense</name>
    <dbReference type="NCBI Taxonomy" id="2911009"/>
    <lineage>
        <taxon>Bacteria</taxon>
        <taxon>Pseudomonadati</taxon>
        <taxon>Pseudomonadota</taxon>
        <taxon>Alphaproteobacteria</taxon>
        <taxon>Hyphomicrobiales</taxon>
        <taxon>Nitrobacteraceae</taxon>
        <taxon>Bradyrhizobium</taxon>
    </lineage>
</organism>
<keyword evidence="2" id="KW-1003">Cell membrane</keyword>
<dbReference type="AlphaFoldDB" id="A0A9X1RDX6"/>
<feature type="transmembrane region" description="Helical" evidence="6">
    <location>
        <begin position="12"/>
        <end position="31"/>
    </location>
</feature>
<dbReference type="GO" id="GO:0015171">
    <property type="term" value="F:amino acid transmembrane transporter activity"/>
    <property type="evidence" value="ECO:0007669"/>
    <property type="project" value="TreeGrafter"/>
</dbReference>
<feature type="transmembrane region" description="Helical" evidence="6">
    <location>
        <begin position="201"/>
        <end position="219"/>
    </location>
</feature>
<keyword evidence="9" id="KW-1185">Reference proteome</keyword>
<evidence type="ECO:0000256" key="5">
    <source>
        <dbReference type="ARBA" id="ARBA00023136"/>
    </source>
</evidence>
<keyword evidence="5 6" id="KW-0472">Membrane</keyword>
<name>A0A9X1RDX6_9BRAD</name>
<comment type="subcellular location">
    <subcellularLocation>
        <location evidence="1">Cell membrane</location>
        <topology evidence="1">Multi-pass membrane protein</topology>
    </subcellularLocation>
</comment>
<keyword evidence="4 6" id="KW-1133">Transmembrane helix</keyword>
<evidence type="ECO:0000256" key="4">
    <source>
        <dbReference type="ARBA" id="ARBA00022989"/>
    </source>
</evidence>
<evidence type="ECO:0000256" key="1">
    <source>
        <dbReference type="ARBA" id="ARBA00004651"/>
    </source>
</evidence>
<feature type="transmembrane region" description="Helical" evidence="6">
    <location>
        <begin position="83"/>
        <end position="101"/>
    </location>
</feature>
<evidence type="ECO:0000313" key="10">
    <source>
        <dbReference type="Proteomes" id="UP001139054"/>
    </source>
</evidence>
<dbReference type="InterPro" id="IPR001123">
    <property type="entry name" value="LeuE-type"/>
</dbReference>
<accession>A0A9X1RDX6</accession>
<evidence type="ECO:0000256" key="6">
    <source>
        <dbReference type="SAM" id="Phobius"/>
    </source>
</evidence>
<reference evidence="7" key="1">
    <citation type="submission" date="2022-01" db="EMBL/GenBank/DDBJ databases">
        <title>Genome sequnece data of strain Bradyrhizobium sp. nov.</title>
        <authorList>
            <person name="Zhang J."/>
        </authorList>
    </citation>
    <scope>NUCLEOTIDE SEQUENCE</scope>
    <source>
        <strain evidence="8">WYCCWR 12774</strain>
        <strain evidence="7">WYCCWR 13023</strain>
    </source>
</reference>
<evidence type="ECO:0000313" key="8">
    <source>
        <dbReference type="EMBL" id="MCG2667668.1"/>
    </source>
</evidence>
<dbReference type="Proteomes" id="UP001139012">
    <property type="component" value="Unassembled WGS sequence"/>
</dbReference>
<feature type="transmembrane region" description="Helical" evidence="6">
    <location>
        <begin position="51"/>
        <end position="76"/>
    </location>
</feature>
<dbReference type="PANTHER" id="PTHR30086:SF20">
    <property type="entry name" value="ARGININE EXPORTER PROTEIN ARGO-RELATED"/>
    <property type="match status" value="1"/>
</dbReference>
<dbReference type="PIRSF" id="PIRSF006324">
    <property type="entry name" value="LeuE"/>
    <property type="match status" value="1"/>
</dbReference>
<evidence type="ECO:0000313" key="7">
    <source>
        <dbReference type="EMBL" id="MCG2629840.1"/>
    </source>
</evidence>
<keyword evidence="3 6" id="KW-0812">Transmembrane</keyword>
<evidence type="ECO:0000256" key="3">
    <source>
        <dbReference type="ARBA" id="ARBA00022692"/>
    </source>
</evidence>
<feature type="transmembrane region" description="Helical" evidence="6">
    <location>
        <begin position="161"/>
        <end position="181"/>
    </location>
</feature>
<proteinExistence type="predicted"/>
<dbReference type="EMBL" id="JAKLTY010000016">
    <property type="protein sequence ID" value="MCG2629840.1"/>
    <property type="molecule type" value="Genomic_DNA"/>
</dbReference>
<dbReference type="GO" id="GO:0005886">
    <property type="term" value="C:plasma membrane"/>
    <property type="evidence" value="ECO:0007669"/>
    <property type="project" value="UniProtKB-SubCell"/>
</dbReference>
<dbReference type="PANTHER" id="PTHR30086">
    <property type="entry name" value="ARGININE EXPORTER PROTEIN ARGO"/>
    <property type="match status" value="1"/>
</dbReference>
<evidence type="ECO:0000256" key="2">
    <source>
        <dbReference type="ARBA" id="ARBA00022475"/>
    </source>
</evidence>
<comment type="caution">
    <text evidence="7">The sequence shown here is derived from an EMBL/GenBank/DDBJ whole genome shotgun (WGS) entry which is preliminary data.</text>
</comment>
<dbReference type="Proteomes" id="UP001139054">
    <property type="component" value="Unassembled WGS sequence"/>
</dbReference>
<dbReference type="RefSeq" id="WP_237864253.1">
    <property type="nucleotide sequence ID" value="NZ_JAKLTY010000016.1"/>
</dbReference>